<dbReference type="SMART" id="SM00901">
    <property type="entry name" value="FRG"/>
    <property type="match status" value="1"/>
</dbReference>
<dbReference type="EMBL" id="NRGO01000024">
    <property type="protein sequence ID" value="PCC48898.1"/>
    <property type="molecule type" value="Genomic_DNA"/>
</dbReference>
<name>A0A2A3ZBD4_BREAU</name>
<accession>A0A2A3ZBD4</accession>
<gene>
    <name evidence="2" type="ORF">CIK62_16230</name>
</gene>
<sequence>MMTDNDFADGLPEIFETYWRDRAVNGRLGIDDADDIWDFLNQLRIDAPSILSDRTEPIFFRGQSRIDHAFSSSLYRLTKDNLQSGRQVTERHLHLAEVAMMDAARSQGLGRRMSAQQLLCLMQHHLMPTRLIDVSRDPFEALFFALNKDHDTDAVLFMIQPLPVHESWHDSDAGPGSGKDASAASVLPWAGLARGKTQADGSWTNNVILIDIPTLDPRMQAQSGVFLTGGLFRSYRVYYDDKRPGPGYNKGLRHGLSTDLSNLAIMWTKNFNFSQNSGFGATGWVITIPSSLKRELLNRLRKEEGIYSDSMYPPVTEVSRLVKTEAGRLIKREDQEFG</sequence>
<dbReference type="InterPro" id="IPR014966">
    <property type="entry name" value="FRG-dom"/>
</dbReference>
<dbReference type="AlphaFoldDB" id="A0A2A3ZBD4"/>
<reference evidence="2 3" key="1">
    <citation type="journal article" date="2017" name="Elife">
        <title>Extensive horizontal gene transfer in cheese-associated bacteria.</title>
        <authorList>
            <person name="Bonham K.S."/>
            <person name="Wolfe B.E."/>
            <person name="Dutton R.J."/>
        </authorList>
    </citation>
    <scope>NUCLEOTIDE SEQUENCE [LARGE SCALE GENOMIC DNA]</scope>
    <source>
        <strain evidence="2 3">900_6</strain>
    </source>
</reference>
<evidence type="ECO:0000313" key="2">
    <source>
        <dbReference type="EMBL" id="PCC48898.1"/>
    </source>
</evidence>
<evidence type="ECO:0000313" key="3">
    <source>
        <dbReference type="Proteomes" id="UP000217720"/>
    </source>
</evidence>
<proteinExistence type="predicted"/>
<comment type="caution">
    <text evidence="2">The sequence shown here is derived from an EMBL/GenBank/DDBJ whole genome shotgun (WGS) entry which is preliminary data.</text>
</comment>
<dbReference type="Proteomes" id="UP000217720">
    <property type="component" value="Unassembled WGS sequence"/>
</dbReference>
<dbReference type="Pfam" id="PF08867">
    <property type="entry name" value="FRG"/>
    <property type="match status" value="1"/>
</dbReference>
<protein>
    <recommendedName>
        <fullName evidence="1">FRG domain-containing protein</fullName>
    </recommendedName>
</protein>
<organism evidence="2 3">
    <name type="scientific">Brevibacterium aurantiacum</name>
    <dbReference type="NCBI Taxonomy" id="273384"/>
    <lineage>
        <taxon>Bacteria</taxon>
        <taxon>Bacillati</taxon>
        <taxon>Actinomycetota</taxon>
        <taxon>Actinomycetes</taxon>
        <taxon>Micrococcales</taxon>
        <taxon>Brevibacteriaceae</taxon>
        <taxon>Brevibacterium</taxon>
    </lineage>
</organism>
<evidence type="ECO:0000259" key="1">
    <source>
        <dbReference type="SMART" id="SM00901"/>
    </source>
</evidence>
<feature type="domain" description="FRG" evidence="1">
    <location>
        <begin position="54"/>
        <end position="157"/>
    </location>
</feature>